<name>A0A367CC83_9ENTE</name>
<keyword evidence="2" id="KW-0808">Transferase</keyword>
<dbReference type="GO" id="GO:0016758">
    <property type="term" value="F:hexosyltransferase activity"/>
    <property type="evidence" value="ECO:0007669"/>
    <property type="project" value="UniProtKB-ARBA"/>
</dbReference>
<dbReference type="STRING" id="53345.LIU_05410"/>
<dbReference type="InterPro" id="IPR001173">
    <property type="entry name" value="Glyco_trans_2-like"/>
</dbReference>
<dbReference type="RefSeq" id="WP_113845393.1">
    <property type="nucleotide sequence ID" value="NZ_CAXUDG010000028.1"/>
</dbReference>
<reference evidence="2 3" key="1">
    <citation type="submission" date="2015-06" db="EMBL/GenBank/DDBJ databases">
        <title>The Genome Sequence of Enterococcus durans 4EA1.</title>
        <authorList>
            <consortium name="The Broad Institute Genomics Platform"/>
            <consortium name="The Broad Institute Genome Sequencing Center for Infectious Disease"/>
            <person name="Earl A.M."/>
            <person name="Van Tyne D."/>
            <person name="Lebreton F."/>
            <person name="Saavedra J.T."/>
            <person name="Gilmore M.S."/>
            <person name="Manson Mcguire A."/>
            <person name="Clock S."/>
            <person name="Crupain M."/>
            <person name="Rangan U."/>
            <person name="Young S."/>
            <person name="Abouelleil A."/>
            <person name="Cao P."/>
            <person name="Chapman S.B."/>
            <person name="Griggs A."/>
            <person name="Priest M."/>
            <person name="Shea T."/>
            <person name="Wortman J."/>
            <person name="Nusbaum C."/>
            <person name="Birren B."/>
        </authorList>
    </citation>
    <scope>NUCLEOTIDE SEQUENCE [LARGE SCALE GENOMIC DNA]</scope>
    <source>
        <strain evidence="2 3">4EA1</strain>
    </source>
</reference>
<proteinExistence type="predicted"/>
<dbReference type="CDD" id="cd04196">
    <property type="entry name" value="GT_2_like_d"/>
    <property type="match status" value="1"/>
</dbReference>
<gene>
    <name evidence="2" type="ORF">EA71_00835</name>
</gene>
<evidence type="ECO:0000313" key="3">
    <source>
        <dbReference type="Proteomes" id="UP000252797"/>
    </source>
</evidence>
<dbReference type="SUPFAM" id="SSF53448">
    <property type="entry name" value="Nucleotide-diphospho-sugar transferases"/>
    <property type="match status" value="1"/>
</dbReference>
<dbReference type="EMBL" id="LEPB01000004">
    <property type="protein sequence ID" value="RCA10104.1"/>
    <property type="molecule type" value="Genomic_DNA"/>
</dbReference>
<dbReference type="Gene3D" id="3.90.550.10">
    <property type="entry name" value="Spore Coat Polysaccharide Biosynthesis Protein SpsA, Chain A"/>
    <property type="match status" value="1"/>
</dbReference>
<evidence type="ECO:0000313" key="2">
    <source>
        <dbReference type="EMBL" id="RCA10104.1"/>
    </source>
</evidence>
<dbReference type="InterPro" id="IPR029044">
    <property type="entry name" value="Nucleotide-diphossugar_trans"/>
</dbReference>
<organism evidence="2 3">
    <name type="scientific">Enterococcus durans</name>
    <dbReference type="NCBI Taxonomy" id="53345"/>
    <lineage>
        <taxon>Bacteria</taxon>
        <taxon>Bacillati</taxon>
        <taxon>Bacillota</taxon>
        <taxon>Bacilli</taxon>
        <taxon>Lactobacillales</taxon>
        <taxon>Enterococcaceae</taxon>
        <taxon>Enterococcus</taxon>
    </lineage>
</organism>
<comment type="caution">
    <text evidence="2">The sequence shown here is derived from an EMBL/GenBank/DDBJ whole genome shotgun (WGS) entry which is preliminary data.</text>
</comment>
<dbReference type="Proteomes" id="UP000252797">
    <property type="component" value="Unassembled WGS sequence"/>
</dbReference>
<accession>A0A367CC83</accession>
<dbReference type="PANTHER" id="PTHR22916">
    <property type="entry name" value="GLYCOSYLTRANSFERASE"/>
    <property type="match status" value="1"/>
</dbReference>
<dbReference type="AlphaFoldDB" id="A0A367CC83"/>
<protein>
    <submittedName>
        <fullName evidence="2">Glycosyl transferase</fullName>
    </submittedName>
</protein>
<dbReference type="PANTHER" id="PTHR22916:SF3">
    <property type="entry name" value="UDP-GLCNAC:BETAGAL BETA-1,3-N-ACETYLGLUCOSAMINYLTRANSFERASE-LIKE PROTEIN 1"/>
    <property type="match status" value="1"/>
</dbReference>
<sequence>MHSVCMATFNGEKYLKEQLDSILKQLSTNDELVVSDDGSTDGTLAILAEYAEKDARIKIFEGPKKGLIANFGHAIEQTKGDIIFLADQDDVWLEGKVDKIAAYFETHPEQLVVVSDLVIVDSELNERHSSYFEYRQSKEGWLNNLIRSHYIGAGMAFRSSLKKDILPIPIDVPMHDMWIGLLGGKHVGFIRQPLTLYRRHDFNVSEINTHSKIRQKISWRLHLLKALAKRKWLRR</sequence>
<dbReference type="Pfam" id="PF00535">
    <property type="entry name" value="Glycos_transf_2"/>
    <property type="match status" value="1"/>
</dbReference>
<evidence type="ECO:0000259" key="1">
    <source>
        <dbReference type="Pfam" id="PF00535"/>
    </source>
</evidence>
<feature type="domain" description="Glycosyltransferase 2-like" evidence="1">
    <location>
        <begin position="3"/>
        <end position="159"/>
    </location>
</feature>